<dbReference type="PANTHER" id="PTHR11254">
    <property type="entry name" value="HECT DOMAIN UBIQUITIN-PROTEIN LIGASE"/>
    <property type="match status" value="1"/>
</dbReference>
<organism evidence="8 9">
    <name type="scientific">Solanum tuberosum</name>
    <name type="common">Potato</name>
    <dbReference type="NCBI Taxonomy" id="4113"/>
    <lineage>
        <taxon>Eukaryota</taxon>
        <taxon>Viridiplantae</taxon>
        <taxon>Streptophyta</taxon>
        <taxon>Embryophyta</taxon>
        <taxon>Tracheophyta</taxon>
        <taxon>Spermatophyta</taxon>
        <taxon>Magnoliopsida</taxon>
        <taxon>eudicotyledons</taxon>
        <taxon>Gunneridae</taxon>
        <taxon>Pentapetalae</taxon>
        <taxon>asterids</taxon>
        <taxon>lamiids</taxon>
        <taxon>Solanales</taxon>
        <taxon>Solanaceae</taxon>
        <taxon>Solanoideae</taxon>
        <taxon>Solaneae</taxon>
        <taxon>Solanum</taxon>
    </lineage>
</organism>
<evidence type="ECO:0000256" key="5">
    <source>
        <dbReference type="ARBA" id="ARBA00022786"/>
    </source>
</evidence>
<evidence type="ECO:0000313" key="9">
    <source>
        <dbReference type="Proteomes" id="UP000011115"/>
    </source>
</evidence>
<evidence type="ECO:0000256" key="3">
    <source>
        <dbReference type="ARBA" id="ARBA00012485"/>
    </source>
</evidence>
<comment type="catalytic activity">
    <reaction evidence="1">
        <text>S-ubiquitinyl-[E2 ubiquitin-conjugating enzyme]-L-cysteine + [acceptor protein]-L-lysine = [E2 ubiquitin-conjugating enzyme]-L-cysteine + N(6)-ubiquitinyl-[acceptor protein]-L-lysine.</text>
        <dbReference type="EC" id="2.3.2.26"/>
    </reaction>
</comment>
<dbReference type="STRING" id="4113.M1DTD2"/>
<accession>M1DTD2</accession>
<evidence type="ECO:0000256" key="6">
    <source>
        <dbReference type="PROSITE-ProRule" id="PRU00104"/>
    </source>
</evidence>
<dbReference type="GO" id="GO:0061630">
    <property type="term" value="F:ubiquitin protein ligase activity"/>
    <property type="evidence" value="ECO:0007669"/>
    <property type="project" value="UniProtKB-EC"/>
</dbReference>
<keyword evidence="5 6" id="KW-0833">Ubl conjugation pathway</keyword>
<dbReference type="Proteomes" id="UP000011115">
    <property type="component" value="Unassembled WGS sequence"/>
</dbReference>
<dbReference type="HOGENOM" id="CLU_1317432_0_0_1"/>
<protein>
    <recommendedName>
        <fullName evidence="3">HECT-type E3 ubiquitin transferase</fullName>
        <ecNumber evidence="3">2.3.2.26</ecNumber>
    </recommendedName>
</protein>
<dbReference type="EnsemblPlants" id="PGSC0003DMT400094080">
    <property type="protein sequence ID" value="PGSC0003DMT400094080"/>
    <property type="gene ID" value="PGSC0003DMG400043651"/>
</dbReference>
<reference evidence="8" key="2">
    <citation type="submission" date="2015-06" db="UniProtKB">
        <authorList>
            <consortium name="EnsemblPlants"/>
        </authorList>
    </citation>
    <scope>IDENTIFICATION</scope>
    <source>
        <strain evidence="8">DM1-3 516 R44</strain>
    </source>
</reference>
<evidence type="ECO:0000256" key="4">
    <source>
        <dbReference type="ARBA" id="ARBA00022679"/>
    </source>
</evidence>
<evidence type="ECO:0000256" key="2">
    <source>
        <dbReference type="ARBA" id="ARBA00004906"/>
    </source>
</evidence>
<dbReference type="InterPro" id="IPR000569">
    <property type="entry name" value="HECT_dom"/>
</dbReference>
<dbReference type="EC" id="2.3.2.26" evidence="3"/>
<sequence>MENDFWQIMRQVKVSLCILITKFAEESEHYEWLFKHKEVTNFYIRRKLAMMMLLEVEDNEQDQYYMLIDRSKLLVDSFEYIAKLKNIPGSFFGEFKEEQAIGLGVLREWFLLASQEIFNPNNALFVACPDYNRSFFPNQASEVNLLHLEYFRFSGRMTVLALAYYLQIRVGFDRVIFLQLDGNGVLLKDIRDVDPFLYRGCKEILNMDA</sequence>
<dbReference type="PROSITE" id="PS50237">
    <property type="entry name" value="HECT"/>
    <property type="match status" value="1"/>
</dbReference>
<evidence type="ECO:0000259" key="7">
    <source>
        <dbReference type="PROSITE" id="PS50237"/>
    </source>
</evidence>
<reference evidence="9" key="1">
    <citation type="journal article" date="2011" name="Nature">
        <title>Genome sequence and analysis of the tuber crop potato.</title>
        <authorList>
            <consortium name="The Potato Genome Sequencing Consortium"/>
        </authorList>
    </citation>
    <scope>NUCLEOTIDE SEQUENCE [LARGE SCALE GENOMIC DNA]</scope>
    <source>
        <strain evidence="9">cv. DM1-3 516 R44</strain>
    </source>
</reference>
<comment type="pathway">
    <text evidence="2">Protein modification; protein ubiquitination.</text>
</comment>
<dbReference type="Gramene" id="PGSC0003DMT400094080">
    <property type="protein sequence ID" value="PGSC0003DMT400094080"/>
    <property type="gene ID" value="PGSC0003DMG400043651"/>
</dbReference>
<dbReference type="AlphaFoldDB" id="M1DTD2"/>
<dbReference type="PaxDb" id="4113-PGSC0003DMT400094080"/>
<name>M1DTD2_SOLTU</name>
<keyword evidence="4" id="KW-0808">Transferase</keyword>
<comment type="caution">
    <text evidence="6">Lacks conserved residue(s) required for the propagation of feature annotation.</text>
</comment>
<dbReference type="Gene3D" id="3.90.1750.10">
    <property type="entry name" value="Hect, E3 ligase catalytic domains"/>
    <property type="match status" value="1"/>
</dbReference>
<feature type="domain" description="HECT" evidence="7">
    <location>
        <begin position="104"/>
        <end position="209"/>
    </location>
</feature>
<proteinExistence type="predicted"/>
<dbReference type="InterPro" id="IPR050409">
    <property type="entry name" value="E3_ubiq-protein_ligase"/>
</dbReference>
<keyword evidence="9" id="KW-1185">Reference proteome</keyword>
<dbReference type="Pfam" id="PF00632">
    <property type="entry name" value="HECT"/>
    <property type="match status" value="1"/>
</dbReference>
<evidence type="ECO:0000313" key="8">
    <source>
        <dbReference type="EnsemblPlants" id="PGSC0003DMT400094080"/>
    </source>
</evidence>
<dbReference type="PANTHER" id="PTHR11254:SF424">
    <property type="entry name" value="E3 UBIQUITIN-PROTEIN LIGASE UPL5"/>
    <property type="match status" value="1"/>
</dbReference>
<dbReference type="InParanoid" id="M1DTD2"/>
<dbReference type="eggNOG" id="KOG0940">
    <property type="taxonomic scope" value="Eukaryota"/>
</dbReference>
<evidence type="ECO:0000256" key="1">
    <source>
        <dbReference type="ARBA" id="ARBA00000885"/>
    </source>
</evidence>
<dbReference type="SUPFAM" id="SSF56204">
    <property type="entry name" value="Hect, E3 ligase catalytic domain"/>
    <property type="match status" value="1"/>
</dbReference>
<dbReference type="InterPro" id="IPR035983">
    <property type="entry name" value="Hect_E3_ubiquitin_ligase"/>
</dbReference>